<reference evidence="1 2" key="1">
    <citation type="journal article" date="2018" name="PLoS Genet.">
        <title>Population sequencing reveals clonal diversity and ancestral inbreeding in the grapevine cultivar Chardonnay.</title>
        <authorList>
            <person name="Roach M.J."/>
            <person name="Johnson D.L."/>
            <person name="Bohlmann J."/>
            <person name="van Vuuren H.J."/>
            <person name="Jones S.J."/>
            <person name="Pretorius I.S."/>
            <person name="Schmidt S.A."/>
            <person name="Borneman A.R."/>
        </authorList>
    </citation>
    <scope>NUCLEOTIDE SEQUENCE [LARGE SCALE GENOMIC DNA]</scope>
    <source>
        <strain evidence="2">cv. Chardonnay</strain>
        <tissue evidence="1">Leaf</tissue>
    </source>
</reference>
<dbReference type="InterPro" id="IPR043502">
    <property type="entry name" value="DNA/RNA_pol_sf"/>
</dbReference>
<dbReference type="Proteomes" id="UP000288805">
    <property type="component" value="Unassembled WGS sequence"/>
</dbReference>
<sequence>MSFLRICPEFHQREVDFTIELILRKTPISKTSYRMSPMELKELKEQLEEILEKGIVRPSVSPWGAPVLLVKKNDGLMSLCIGNRELNKYKVKRDTQDCFSNSLWAL</sequence>
<organism evidence="1 2">
    <name type="scientific">Vitis vinifera</name>
    <name type="common">Grape</name>
    <dbReference type="NCBI Taxonomy" id="29760"/>
    <lineage>
        <taxon>Eukaryota</taxon>
        <taxon>Viridiplantae</taxon>
        <taxon>Streptophyta</taxon>
        <taxon>Embryophyta</taxon>
        <taxon>Tracheophyta</taxon>
        <taxon>Spermatophyta</taxon>
        <taxon>Magnoliopsida</taxon>
        <taxon>eudicotyledons</taxon>
        <taxon>Gunneridae</taxon>
        <taxon>Pentapetalae</taxon>
        <taxon>rosids</taxon>
        <taxon>Vitales</taxon>
        <taxon>Vitaceae</taxon>
        <taxon>Viteae</taxon>
        <taxon>Vitis</taxon>
    </lineage>
</organism>
<gene>
    <name evidence="1" type="ORF">CK203_029060</name>
</gene>
<evidence type="ECO:0000313" key="2">
    <source>
        <dbReference type="Proteomes" id="UP000288805"/>
    </source>
</evidence>
<dbReference type="AlphaFoldDB" id="A0A438IN05"/>
<dbReference type="PANTHER" id="PTHR15503:SF45">
    <property type="entry name" value="RNA-DIRECTED DNA POLYMERASE HOMOLOG"/>
    <property type="match status" value="1"/>
</dbReference>
<dbReference type="EMBL" id="QGNW01000096">
    <property type="protein sequence ID" value="RVW98061.1"/>
    <property type="molecule type" value="Genomic_DNA"/>
</dbReference>
<comment type="caution">
    <text evidence="1">The sequence shown here is derived from an EMBL/GenBank/DDBJ whole genome shotgun (WGS) entry which is preliminary data.</text>
</comment>
<evidence type="ECO:0008006" key="3">
    <source>
        <dbReference type="Google" id="ProtNLM"/>
    </source>
</evidence>
<name>A0A438IN05_VITVI</name>
<dbReference type="InterPro" id="IPR032567">
    <property type="entry name" value="RTL1-rel"/>
</dbReference>
<dbReference type="SUPFAM" id="SSF56672">
    <property type="entry name" value="DNA/RNA polymerases"/>
    <property type="match status" value="1"/>
</dbReference>
<accession>A0A438IN05</accession>
<evidence type="ECO:0000313" key="1">
    <source>
        <dbReference type="EMBL" id="RVW98061.1"/>
    </source>
</evidence>
<protein>
    <recommendedName>
        <fullName evidence="3">Transposon Ty3-I Gag-Pol polyprotein</fullName>
    </recommendedName>
</protein>
<dbReference type="Gene3D" id="3.10.10.10">
    <property type="entry name" value="HIV Type 1 Reverse Transcriptase, subunit A, domain 1"/>
    <property type="match status" value="1"/>
</dbReference>
<dbReference type="PANTHER" id="PTHR15503">
    <property type="entry name" value="LDOC1 RELATED"/>
    <property type="match status" value="1"/>
</dbReference>
<proteinExistence type="predicted"/>